<dbReference type="NCBIfam" id="TIGR01285">
    <property type="entry name" value="nifN"/>
    <property type="match status" value="1"/>
</dbReference>
<dbReference type="Proteomes" id="UP000032611">
    <property type="component" value="Chromosome"/>
</dbReference>
<name>A0A0D5LS28_MAREN</name>
<dbReference type="PROSITE" id="PS00699">
    <property type="entry name" value="NITROGENASE_1_1"/>
    <property type="match status" value="1"/>
</dbReference>
<dbReference type="GO" id="GO:0065003">
    <property type="term" value="P:protein-containing complex assembly"/>
    <property type="evidence" value="ECO:0007669"/>
    <property type="project" value="InterPro"/>
</dbReference>
<organism evidence="8 9">
    <name type="scientific">Martelella endophytica</name>
    <dbReference type="NCBI Taxonomy" id="1486262"/>
    <lineage>
        <taxon>Bacteria</taxon>
        <taxon>Pseudomonadati</taxon>
        <taxon>Pseudomonadota</taxon>
        <taxon>Alphaproteobacteria</taxon>
        <taxon>Hyphomicrobiales</taxon>
        <taxon>Aurantimonadaceae</taxon>
        <taxon>Martelella</taxon>
    </lineage>
</organism>
<evidence type="ECO:0000256" key="3">
    <source>
        <dbReference type="ARBA" id="ARBA00011002"/>
    </source>
</evidence>
<dbReference type="GO" id="GO:0016163">
    <property type="term" value="F:nitrogenase activity"/>
    <property type="evidence" value="ECO:0007669"/>
    <property type="project" value="InterPro"/>
</dbReference>
<feature type="domain" description="Nitrogenase/oxidoreductase component 1" evidence="7">
    <location>
        <begin position="19"/>
        <end position="430"/>
    </location>
</feature>
<accession>A0A0D5LS28</accession>
<protein>
    <recommendedName>
        <fullName evidence="4">Nitrogenase iron-molybdenum cofactor biosynthesis protein NifN</fullName>
    </recommendedName>
</protein>
<evidence type="ECO:0000256" key="4">
    <source>
        <dbReference type="ARBA" id="ARBA00013282"/>
    </source>
</evidence>
<dbReference type="EMBL" id="CP010803">
    <property type="protein sequence ID" value="AJY46775.1"/>
    <property type="molecule type" value="Genomic_DNA"/>
</dbReference>
<dbReference type="KEGG" id="mey:TM49_15635"/>
<dbReference type="RefSeq" id="WP_045682621.1">
    <property type="nucleotide sequence ID" value="NZ_CP010803.1"/>
</dbReference>
<sequence>MTTIFKRNKALSVSPLKASATMGAALAFLGIRDAMAMLHGAQGCTAYGKVFLIGHFREPVALQTTAMDQVTTVMGADDNVIEGLAAICKKNRPALIGVPTTGLSETQGSDVNGAVSLFRQQYPEFAGTAVIPVETPDYAGSMETGFAKAMTAMIDRLVPEGAGADPASPRINVLVNSTSSPGDVEELKVLVETFGLEPVILPDLSDSLDGHLDDFDHKALTTGGTGVGDIRRMGKARASIIIGSSLAAAADLLAARTGVPDHRFDHLMGLDAVDGFVDCLRRLSGRPVPDRIRRQRRQLQDAMLDTHFHLAAMSAAIAAEPDLLKGFGDLLAGMGARVCAAVAPVNAPVLSRLACESVKIGDLEDLEAAVFEHGTDIVIGNAHCRAAAERLEKPLLGAGFPQHDRFGAPASVSIGYRGSRRLLFDMANLLLEAEPQAVKPYRSIYASSETRGSA</sequence>
<dbReference type="PANTHER" id="PTHR33712:SF7">
    <property type="entry name" value="LIGHT-INDEPENDENT PROTOCHLOROPHYLLIDE REDUCTASE SUBUNIT B"/>
    <property type="match status" value="1"/>
</dbReference>
<evidence type="ECO:0000313" key="8">
    <source>
        <dbReference type="EMBL" id="AJY46775.1"/>
    </source>
</evidence>
<evidence type="ECO:0000313" key="9">
    <source>
        <dbReference type="Proteomes" id="UP000032611"/>
    </source>
</evidence>
<comment type="function">
    <text evidence="1">This protein may play a role in the biosynthesis of the prosthetic group of nitrogenase (FeMo cofactor).</text>
</comment>
<dbReference type="InterPro" id="IPR050152">
    <property type="entry name" value="ChlB/BchB/BchZ"/>
</dbReference>
<evidence type="ECO:0000256" key="5">
    <source>
        <dbReference type="ARBA" id="ARBA00023231"/>
    </source>
</evidence>
<proteinExistence type="inferred from homology"/>
<dbReference type="InterPro" id="IPR000510">
    <property type="entry name" value="Nase/OxRdtase_comp1"/>
</dbReference>
<reference evidence="8 9" key="1">
    <citation type="journal article" date="2015" name="Genome Announc.">
        <title>Complete genome sequence of Martelella endophytica YC6887, which has antifungal activity associated with a halophyte.</title>
        <authorList>
            <person name="Khan A."/>
            <person name="Khan H."/>
            <person name="Chung E.J."/>
            <person name="Hossain M.T."/>
            <person name="Chung Y.R."/>
        </authorList>
    </citation>
    <scope>NUCLEOTIDE SEQUENCE [LARGE SCALE GENOMIC DNA]</scope>
    <source>
        <strain evidence="8">YC6887</strain>
    </source>
</reference>
<dbReference type="InterPro" id="IPR000318">
    <property type="entry name" value="Nase_comp1_CS"/>
</dbReference>
<dbReference type="InterPro" id="IPR005975">
    <property type="entry name" value="Nase_Mo-Fe_CF"/>
</dbReference>
<dbReference type="OrthoDB" id="9800746at2"/>
<comment type="pathway">
    <text evidence="2">Cofactor biosynthesis; Fe-Mo cofactor biosynthesis.</text>
</comment>
<dbReference type="STRING" id="1486262.TM49_15635"/>
<dbReference type="AlphaFoldDB" id="A0A0D5LS28"/>
<evidence type="ECO:0000259" key="7">
    <source>
        <dbReference type="Pfam" id="PF00148"/>
    </source>
</evidence>
<gene>
    <name evidence="8" type="ORF">TM49_15635</name>
</gene>
<dbReference type="UniPathway" id="UPA00782"/>
<keyword evidence="9" id="KW-1185">Reference proteome</keyword>
<keyword evidence="5 6" id="KW-0535">Nitrogen fixation</keyword>
<dbReference type="Gene3D" id="6.10.250.1090">
    <property type="match status" value="1"/>
</dbReference>
<dbReference type="Gene3D" id="3.40.50.1980">
    <property type="entry name" value="Nitrogenase molybdenum iron protein domain"/>
    <property type="match status" value="3"/>
</dbReference>
<dbReference type="SUPFAM" id="SSF53807">
    <property type="entry name" value="Helical backbone' metal receptor"/>
    <property type="match status" value="1"/>
</dbReference>
<evidence type="ECO:0000256" key="1">
    <source>
        <dbReference type="ARBA" id="ARBA00003171"/>
    </source>
</evidence>
<comment type="similarity">
    <text evidence="3 6">Belongs to the NifD/NifK/NifE/NifN family.</text>
</comment>
<dbReference type="Pfam" id="PF00148">
    <property type="entry name" value="Oxidored_nitro"/>
    <property type="match status" value="1"/>
</dbReference>
<dbReference type="PANTHER" id="PTHR33712">
    <property type="entry name" value="LIGHT-INDEPENDENT PROTOCHLOROPHYLLIDE REDUCTASE SUBUNIT B"/>
    <property type="match status" value="1"/>
</dbReference>
<evidence type="ECO:0000256" key="2">
    <source>
        <dbReference type="ARBA" id="ARBA00005155"/>
    </source>
</evidence>
<dbReference type="HOGENOM" id="CLU_025876_2_0_5"/>
<dbReference type="PATRIC" id="fig|1486262.3.peg.3230"/>
<evidence type="ECO:0000256" key="6">
    <source>
        <dbReference type="RuleBase" id="RU004021"/>
    </source>
</evidence>